<organism evidence="1">
    <name type="scientific">Brassica napus</name>
    <name type="common">Rape</name>
    <dbReference type="NCBI Taxonomy" id="3708"/>
    <lineage>
        <taxon>Eukaryota</taxon>
        <taxon>Viridiplantae</taxon>
        <taxon>Streptophyta</taxon>
        <taxon>Embryophyta</taxon>
        <taxon>Tracheophyta</taxon>
        <taxon>Spermatophyta</taxon>
        <taxon>Magnoliopsida</taxon>
        <taxon>eudicotyledons</taxon>
        <taxon>Gunneridae</taxon>
        <taxon>Pentapetalae</taxon>
        <taxon>rosids</taxon>
        <taxon>malvids</taxon>
        <taxon>Brassicales</taxon>
        <taxon>Brassicaceae</taxon>
        <taxon>Brassiceae</taxon>
        <taxon>Brassica</taxon>
    </lineage>
</organism>
<dbReference type="SUPFAM" id="SSF47240">
    <property type="entry name" value="Ferritin-like"/>
    <property type="match status" value="1"/>
</dbReference>
<sequence>MHLQLIVNPTGHLLLESMFGGVFSVPVNNPLLRKSGSILMRRRLALRLHVYGVANPFDWMELILLQGKTNFFEKRVGDYEKASVMSSFNGGCTFDNH</sequence>
<dbReference type="AlphaFoldDB" id="A0A816NXC8"/>
<dbReference type="InterPro" id="IPR009078">
    <property type="entry name" value="Ferritin-like_SF"/>
</dbReference>
<dbReference type="EMBL" id="HG994363">
    <property type="protein sequence ID" value="CAF2041345.1"/>
    <property type="molecule type" value="Genomic_DNA"/>
</dbReference>
<dbReference type="InterPro" id="IPR012348">
    <property type="entry name" value="RNR-like"/>
</dbReference>
<evidence type="ECO:0000313" key="1">
    <source>
        <dbReference type="EMBL" id="CAF2041345.1"/>
    </source>
</evidence>
<protein>
    <submittedName>
        <fullName evidence="1">(rape) hypothetical protein</fullName>
    </submittedName>
</protein>
<reference evidence="1" key="1">
    <citation type="submission" date="2021-01" db="EMBL/GenBank/DDBJ databases">
        <authorList>
            <consortium name="Genoscope - CEA"/>
            <person name="William W."/>
        </authorList>
    </citation>
    <scope>NUCLEOTIDE SEQUENCE</scope>
</reference>
<accession>A0A816NXC8</accession>
<dbReference type="GO" id="GO:0016491">
    <property type="term" value="F:oxidoreductase activity"/>
    <property type="evidence" value="ECO:0007669"/>
    <property type="project" value="InterPro"/>
</dbReference>
<dbReference type="Proteomes" id="UP001295469">
    <property type="component" value="Chromosome A09"/>
</dbReference>
<name>A0A816NXC8_BRANA</name>
<gene>
    <name evidence="1" type="ORF">DARMORV10_A09P20540.1</name>
</gene>
<proteinExistence type="predicted"/>
<dbReference type="Gene3D" id="1.10.620.20">
    <property type="entry name" value="Ribonucleotide Reductase, subunit A"/>
    <property type="match status" value="1"/>
</dbReference>